<reference evidence="3" key="1">
    <citation type="submission" date="2022-07" db="EMBL/GenBank/DDBJ databases">
        <title>Phylogenomic reconstructions and comparative analyses of Kickxellomycotina fungi.</title>
        <authorList>
            <person name="Reynolds N.K."/>
            <person name="Stajich J.E."/>
            <person name="Barry K."/>
            <person name="Grigoriev I.V."/>
            <person name="Crous P."/>
            <person name="Smith M.E."/>
        </authorList>
    </citation>
    <scope>NUCLEOTIDE SEQUENCE</scope>
    <source>
        <strain evidence="3">NBRC 105413</strain>
    </source>
</reference>
<organism evidence="3 4">
    <name type="scientific">Coemansia asiatica</name>
    <dbReference type="NCBI Taxonomy" id="1052880"/>
    <lineage>
        <taxon>Eukaryota</taxon>
        <taxon>Fungi</taxon>
        <taxon>Fungi incertae sedis</taxon>
        <taxon>Zoopagomycota</taxon>
        <taxon>Kickxellomycotina</taxon>
        <taxon>Kickxellomycetes</taxon>
        <taxon>Kickxellales</taxon>
        <taxon>Kickxellaceae</taxon>
        <taxon>Coemansia</taxon>
    </lineage>
</organism>
<name>A0A9W7XPW4_9FUNG</name>
<evidence type="ECO:0000313" key="4">
    <source>
        <dbReference type="Proteomes" id="UP001145021"/>
    </source>
</evidence>
<dbReference type="GO" id="GO:0070876">
    <property type="term" value="C:SOSS complex"/>
    <property type="evidence" value="ECO:0007669"/>
    <property type="project" value="TreeGrafter"/>
</dbReference>
<sequence length="137" mass="15435">MSAPLKTGQQLVPIAKFRPSMRGFDCEVIVLETALPTTTRDGQTIHTFIVADRTGSIMMNIWGNDGKYIHNGDIIRIENAESKLFKGFLQLTTARFGKIKRVGEETMLFKEHPNFSEMQWVTEEESLAMAPPEDGQC</sequence>
<dbReference type="SUPFAM" id="SSF50249">
    <property type="entry name" value="Nucleic acid-binding proteins"/>
    <property type="match status" value="1"/>
</dbReference>
<dbReference type="GO" id="GO:0000724">
    <property type="term" value="P:double-strand break repair via homologous recombination"/>
    <property type="evidence" value="ECO:0007669"/>
    <property type="project" value="TreeGrafter"/>
</dbReference>
<dbReference type="CDD" id="cd04491">
    <property type="entry name" value="SoSSB_OBF"/>
    <property type="match status" value="1"/>
</dbReference>
<dbReference type="GO" id="GO:0010212">
    <property type="term" value="P:response to ionizing radiation"/>
    <property type="evidence" value="ECO:0007669"/>
    <property type="project" value="TreeGrafter"/>
</dbReference>
<dbReference type="Pfam" id="PF21473">
    <property type="entry name" value="OB_Ssb-like"/>
    <property type="match status" value="1"/>
</dbReference>
<accession>A0A9W7XPW4</accession>
<dbReference type="InterPro" id="IPR048970">
    <property type="entry name" value="OB_Ssb-like"/>
</dbReference>
<dbReference type="Proteomes" id="UP001145021">
    <property type="component" value="Unassembled WGS sequence"/>
</dbReference>
<feature type="domain" description="Single-stranded DNA binding protein Ssb-like OB fold" evidence="2">
    <location>
        <begin position="40"/>
        <end position="100"/>
    </location>
</feature>
<dbReference type="PANTHER" id="PTHR13356">
    <property type="entry name" value="OB FOLD NUCLEIC ACID BINDING PROTEIN-RELATED"/>
    <property type="match status" value="1"/>
</dbReference>
<evidence type="ECO:0000259" key="2">
    <source>
        <dbReference type="Pfam" id="PF21473"/>
    </source>
</evidence>
<comment type="caution">
    <text evidence="3">The sequence shown here is derived from an EMBL/GenBank/DDBJ whole genome shotgun (WGS) entry which is preliminary data.</text>
</comment>
<evidence type="ECO:0000256" key="1">
    <source>
        <dbReference type="ARBA" id="ARBA00023125"/>
    </source>
</evidence>
<evidence type="ECO:0000313" key="3">
    <source>
        <dbReference type="EMBL" id="KAJ1646751.1"/>
    </source>
</evidence>
<dbReference type="Gene3D" id="2.40.50.140">
    <property type="entry name" value="Nucleic acid-binding proteins"/>
    <property type="match status" value="1"/>
</dbReference>
<keyword evidence="1" id="KW-0238">DNA-binding</keyword>
<dbReference type="AlphaFoldDB" id="A0A9W7XPW4"/>
<dbReference type="GO" id="GO:0003677">
    <property type="term" value="F:DNA binding"/>
    <property type="evidence" value="ECO:0007669"/>
    <property type="project" value="UniProtKB-KW"/>
</dbReference>
<keyword evidence="4" id="KW-1185">Reference proteome</keyword>
<dbReference type="InterPro" id="IPR051231">
    <property type="entry name" value="SOSS-B"/>
</dbReference>
<dbReference type="InterPro" id="IPR012340">
    <property type="entry name" value="NA-bd_OB-fold"/>
</dbReference>
<dbReference type="GO" id="GO:0044818">
    <property type="term" value="P:mitotic G2/M transition checkpoint"/>
    <property type="evidence" value="ECO:0007669"/>
    <property type="project" value="TreeGrafter"/>
</dbReference>
<proteinExistence type="predicted"/>
<gene>
    <name evidence="3" type="ORF">LPJ64_001796</name>
</gene>
<dbReference type="EMBL" id="JANBOH010000050">
    <property type="protein sequence ID" value="KAJ1646751.1"/>
    <property type="molecule type" value="Genomic_DNA"/>
</dbReference>
<protein>
    <recommendedName>
        <fullName evidence="2">Single-stranded DNA binding protein Ssb-like OB fold domain-containing protein</fullName>
    </recommendedName>
</protein>
<dbReference type="PANTHER" id="PTHR13356:SF0">
    <property type="entry name" value="SOSS COMPLEX SUBUNIT B HOMOLOG"/>
    <property type="match status" value="1"/>
</dbReference>